<dbReference type="Gene3D" id="1.10.10.10">
    <property type="entry name" value="Winged helix-like DNA-binding domain superfamily/Winged helix DNA-binding domain"/>
    <property type="match status" value="1"/>
</dbReference>
<keyword evidence="3 7" id="KW-0238">DNA-binding</keyword>
<dbReference type="PANTHER" id="PTHR35807">
    <property type="entry name" value="TRANSCRIPTIONAL REGULATOR REDD-RELATED"/>
    <property type="match status" value="1"/>
</dbReference>
<dbReference type="PANTHER" id="PTHR35807:SF1">
    <property type="entry name" value="TRANSCRIPTIONAL REGULATOR REDD"/>
    <property type="match status" value="1"/>
</dbReference>
<dbReference type="InterPro" id="IPR001867">
    <property type="entry name" value="OmpR/PhoB-type_DNA-bd"/>
</dbReference>
<gene>
    <name evidence="7" type="ORF">H4W81_006867</name>
</gene>
<dbReference type="InterPro" id="IPR036388">
    <property type="entry name" value="WH-like_DNA-bd_sf"/>
</dbReference>
<evidence type="ECO:0000259" key="6">
    <source>
        <dbReference type="SMART" id="SM01043"/>
    </source>
</evidence>
<dbReference type="SUPFAM" id="SSF52540">
    <property type="entry name" value="P-loop containing nucleoside triphosphate hydrolases"/>
    <property type="match status" value="1"/>
</dbReference>
<keyword evidence="4" id="KW-0804">Transcription</keyword>
<dbReference type="InterPro" id="IPR016032">
    <property type="entry name" value="Sig_transdc_resp-reg_C-effctor"/>
</dbReference>
<feature type="domain" description="Bacterial transcriptional activator" evidence="6">
    <location>
        <begin position="93"/>
        <end position="227"/>
    </location>
</feature>
<dbReference type="Pfam" id="PF13424">
    <property type="entry name" value="TPR_12"/>
    <property type="match status" value="1"/>
</dbReference>
<dbReference type="InterPro" id="IPR011990">
    <property type="entry name" value="TPR-like_helical_dom_sf"/>
</dbReference>
<comment type="similarity">
    <text evidence="1">Belongs to the AfsR/DnrI/RedD regulatory family.</text>
</comment>
<dbReference type="InterPro" id="IPR019734">
    <property type="entry name" value="TPR_rpt"/>
</dbReference>
<dbReference type="Pfam" id="PF03704">
    <property type="entry name" value="BTAD"/>
    <property type="match status" value="1"/>
</dbReference>
<accession>A0ABR9KR47</accession>
<dbReference type="EMBL" id="JADBEF010000001">
    <property type="protein sequence ID" value="MBE1564088.1"/>
    <property type="molecule type" value="Genomic_DNA"/>
</dbReference>
<dbReference type="SUPFAM" id="SSF46894">
    <property type="entry name" value="C-terminal effector domain of the bipartite response regulators"/>
    <property type="match status" value="1"/>
</dbReference>
<evidence type="ECO:0000313" key="8">
    <source>
        <dbReference type="Proteomes" id="UP000661607"/>
    </source>
</evidence>
<dbReference type="SMART" id="SM00028">
    <property type="entry name" value="TPR"/>
    <property type="match status" value="4"/>
</dbReference>
<evidence type="ECO:0000256" key="4">
    <source>
        <dbReference type="ARBA" id="ARBA00023163"/>
    </source>
</evidence>
<proteinExistence type="inferred from homology"/>
<dbReference type="RefSeq" id="WP_192778531.1">
    <property type="nucleotide sequence ID" value="NZ_BAAASY010000028.1"/>
</dbReference>
<sequence length="916" mass="98642">MVSFHVLGPLEARAGGRPVRISGRKPRMLLATLLLDANHLVGADHLVDVLWERPPRSAHANLRTYASALRSGLGARIRAEGFCYLIEVAPDDLDLLTFERLVARRDPESLAEALTLWRGAPLADLPDHPLWTRRLAPLPEVRLAAARELIAARMERGEYGEAITLLRGLCAEHPFREDLWGELMLALHAAGRQAEALASYTTIRRQLVTELGVEPGVELRGMQAVVLAGGAPPEAGWPGPRTPRQLPPDLSDFVGRRQAFGLLTEHQPPSRRQGPAPFSVAVISGPPGSGKSALAVRSAHALAGAFPAGQLFLCLAAAAPADLLAQALRAMGVSAIPATLDERSALYRSILAERPMLVVLDDAADAAQVRPLLPGGGSAVIVTSRAKLTSVPGALQIHLEPLSPPEALDLLERIIGADRARRERAAAVAIVRACGFVPLAVRIAGARLAARPGWSLALFQNRLKDESRRIGELRIGDLDVRLGLDHSYRGLPGEAARTLHTLGRLGGGSLPGWMVDAVLGRHRADDVTDALVDADLLRQVGTDPLGQPRYRLPDLVRCHALERGPDQDALARVVATWTATTELATARLPTTVFTLSSAAAARWWLPRETLERLTADPLAWFEAEHEGLEEAVGLAADTGLAEQAWGLAAALVPYLDLRCHFGTWQRTHRAALAAARVAGDRYGEAAMLRGLAQVCLYQDRYAESEEMFARARRAFHELGDTRAEATSVCGLGAVAQFRGEHKAALAHFRRALSMFGSVGDLNGEAYTRQAIGRVCLKSGDLAEADQWLGQALRLARELGDVHREGCVSIHLGKLREPERFHGRALDIFESLGDRHCGAYAMQSLAGFQAARGDLGPASAGLERSLLVFRQLGDRSGEASSAQLLGELYRSAGRAELARDYLDQAVLLRGSLAAEAV</sequence>
<dbReference type="SMART" id="SM00862">
    <property type="entry name" value="Trans_reg_C"/>
    <property type="match status" value="1"/>
</dbReference>
<dbReference type="Gene3D" id="1.25.40.10">
    <property type="entry name" value="Tetratricopeptide repeat domain"/>
    <property type="match status" value="3"/>
</dbReference>
<dbReference type="CDD" id="cd15831">
    <property type="entry name" value="BTAD"/>
    <property type="match status" value="1"/>
</dbReference>
<keyword evidence="2" id="KW-0805">Transcription regulation</keyword>
<evidence type="ECO:0000256" key="3">
    <source>
        <dbReference type="ARBA" id="ARBA00023125"/>
    </source>
</evidence>
<reference evidence="7 8" key="1">
    <citation type="submission" date="2020-10" db="EMBL/GenBank/DDBJ databases">
        <title>Sequencing the genomes of 1000 actinobacteria strains.</title>
        <authorList>
            <person name="Klenk H.-P."/>
        </authorList>
    </citation>
    <scope>NUCLEOTIDE SEQUENCE [LARGE SCALE GENOMIC DNA]</scope>
    <source>
        <strain evidence="7 8">DSM 43748</strain>
    </source>
</reference>
<dbReference type="PRINTS" id="PR00364">
    <property type="entry name" value="DISEASERSIST"/>
</dbReference>
<evidence type="ECO:0000259" key="5">
    <source>
        <dbReference type="SMART" id="SM00862"/>
    </source>
</evidence>
<dbReference type="SMART" id="SM01043">
    <property type="entry name" value="BTAD"/>
    <property type="match status" value="1"/>
</dbReference>
<dbReference type="InterPro" id="IPR027417">
    <property type="entry name" value="P-loop_NTPase"/>
</dbReference>
<dbReference type="InterPro" id="IPR005158">
    <property type="entry name" value="BTAD"/>
</dbReference>
<keyword evidence="8" id="KW-1185">Reference proteome</keyword>
<feature type="domain" description="OmpR/PhoB-type" evidence="5">
    <location>
        <begin position="16"/>
        <end position="86"/>
    </location>
</feature>
<name>A0ABR9KR47_9ACTN</name>
<evidence type="ECO:0000256" key="1">
    <source>
        <dbReference type="ARBA" id="ARBA00005820"/>
    </source>
</evidence>
<organism evidence="7 8">
    <name type="scientific">Nonomuraea africana</name>
    <dbReference type="NCBI Taxonomy" id="46171"/>
    <lineage>
        <taxon>Bacteria</taxon>
        <taxon>Bacillati</taxon>
        <taxon>Actinomycetota</taxon>
        <taxon>Actinomycetes</taxon>
        <taxon>Streptosporangiales</taxon>
        <taxon>Streptosporangiaceae</taxon>
        <taxon>Nonomuraea</taxon>
    </lineage>
</organism>
<protein>
    <submittedName>
        <fullName evidence="7">DNA-binding SARP family transcriptional activator</fullName>
    </submittedName>
</protein>
<evidence type="ECO:0000256" key="2">
    <source>
        <dbReference type="ARBA" id="ARBA00023015"/>
    </source>
</evidence>
<evidence type="ECO:0000313" key="7">
    <source>
        <dbReference type="EMBL" id="MBE1564088.1"/>
    </source>
</evidence>
<dbReference type="Gene3D" id="3.40.50.300">
    <property type="entry name" value="P-loop containing nucleotide triphosphate hydrolases"/>
    <property type="match status" value="1"/>
</dbReference>
<dbReference type="SUPFAM" id="SSF48452">
    <property type="entry name" value="TPR-like"/>
    <property type="match status" value="3"/>
</dbReference>
<dbReference type="GO" id="GO:0003677">
    <property type="term" value="F:DNA binding"/>
    <property type="evidence" value="ECO:0007669"/>
    <property type="project" value="UniProtKB-KW"/>
</dbReference>
<dbReference type="InterPro" id="IPR051677">
    <property type="entry name" value="AfsR-DnrI-RedD_regulator"/>
</dbReference>
<dbReference type="Proteomes" id="UP000661607">
    <property type="component" value="Unassembled WGS sequence"/>
</dbReference>
<comment type="caution">
    <text evidence="7">The sequence shown here is derived from an EMBL/GenBank/DDBJ whole genome shotgun (WGS) entry which is preliminary data.</text>
</comment>